<keyword evidence="1" id="KW-0175">Coiled coil</keyword>
<accession>Q10R23</accession>
<feature type="region of interest" description="Disordered" evidence="2">
    <location>
        <begin position="1001"/>
        <end position="1041"/>
    </location>
</feature>
<evidence type="ECO:0000313" key="4">
    <source>
        <dbReference type="EMBL" id="ABF94246.1"/>
    </source>
</evidence>
<feature type="coiled-coil region" evidence="1">
    <location>
        <begin position="772"/>
        <end position="842"/>
    </location>
</feature>
<dbReference type="EMBL" id="DP000009">
    <property type="protein sequence ID" value="ABF94246.1"/>
    <property type="molecule type" value="Genomic_DNA"/>
</dbReference>
<sequence>MARGSALLDGSVLPPSHIVSERHAGLPRRFMPESATGREIVMLGEGRPAPDYPGRSVFFLPFAMAGLVPPFSSFFMDVLEFYDLQMAHLTPNAVMTLAIFAHLCEMFIGVRPSLRLFRWFFTVQSVSPPSVVGGCYFQPRGPVLNRYIPCALRKKWDDWKSDWFYTPLANEARLRLPSQPPAQVSSWRAPVDLGDDYDAVLDRLAGLRSQGLTGAMVYGDYLRRRIAPLQPRARGAWEYTGSEDYMRTHQGVRWDWAPEDFKIVVQRVLNLSSVEASLIPQGILPLCSDPDRASIMTIMMGVGASEEETPKGHDGAGESRRGEQSTPGGGRASGPRVGGSGSSRPADAQGKRKLGGTPPPSPPRGGGAVRASSRRPEGAAPTSQPEGERKKKRLRKMGETEPSRGNLISPPRWSFNRPPRSDVPSRSSRHPKSGQSEAEDPAAAEERRRESDRREAADRLREAEEAAREAARARQAEEAAQEEAARARQAEVMASSEAAHDKAAGASLGPTPSGDAQATASGAVRDEAAGASPGPTSPGDAQDQTGPGDIPEPSASSGGPSRVAFSPRRLFSSSSVAPLSAEPLLQALAAANTAVLDGFSAQVEALRAERTELEAAWARVEEGRRSVDVMVEVGRKAHRRHVSELEARKAALAEIAREVEEEREAALIATTAMIEAQDTLRLQHGSWEAELKKKLDAAQGVLDTAAARERRATEIEAASWRREEALEARAMALEEHAGAVERSLADREAAAAIREATLAAHEAACAEEESALRLREDALAERERALEEAEAAAQRLADSLSLREAAQEEQVRRNLECVRAERAALEEWAANLEEREKELDARARSGGAAAGESDLAARLAAAELTIADMQRALDSSAGEAEALRLVGEIGPGMLWDAASRLDRAGRQAGLWKGQTMTHSTNLEGLAPHLTKMAWALQQLPEELEKTIKSSSRDLAQGAVELVLASYQARDPNFSPWMALDEFPPGTEDDARARVRDAADHIVHSFEGSAPRLAFAPNSDEEGDASGADDGDDEAGDPGASD</sequence>
<dbReference type="InterPro" id="IPR007321">
    <property type="entry name" value="Transposase_28"/>
</dbReference>
<feature type="compositionally biased region" description="Basic and acidic residues" evidence="2">
    <location>
        <begin position="444"/>
        <end position="489"/>
    </location>
</feature>
<gene>
    <name evidence="4" type="ordered locus">LOC_Os03g07780</name>
</gene>
<proteinExistence type="predicted"/>
<dbReference type="PANTHER" id="PTHR33026">
    <property type="entry name" value="OS06G0360600 PROTEIN"/>
    <property type="match status" value="1"/>
</dbReference>
<evidence type="ECO:0000259" key="3">
    <source>
        <dbReference type="Pfam" id="PF04195"/>
    </source>
</evidence>
<reference evidence="4" key="2">
    <citation type="submission" date="2006-06" db="EMBL/GenBank/DDBJ databases">
        <authorList>
            <person name="Buell R."/>
            <person name="Wing R.A."/>
            <person name="McCombie W.A."/>
            <person name="Ouyang S."/>
        </authorList>
    </citation>
    <scope>NUCLEOTIDE SEQUENCE</scope>
</reference>
<dbReference type="PANTHER" id="PTHR33026:SF7">
    <property type="entry name" value="OS03G0100275 PROTEIN"/>
    <property type="match status" value="1"/>
</dbReference>
<feature type="region of interest" description="Disordered" evidence="2">
    <location>
        <begin position="303"/>
        <end position="565"/>
    </location>
</feature>
<feature type="compositionally biased region" description="Basic and acidic residues" evidence="2">
    <location>
        <begin position="308"/>
        <end position="323"/>
    </location>
</feature>
<evidence type="ECO:0000256" key="2">
    <source>
        <dbReference type="SAM" id="MobiDB-lite"/>
    </source>
</evidence>
<reference evidence="4" key="1">
    <citation type="journal article" date="2005" name="Genome Res.">
        <title>Sequence, annotation, and analysis of synteny between rice chromosome 3 and diverged grass species.</title>
        <authorList>
            <consortium name="Rice Chromosome 3 Sequencing Consortium"/>
            <person name="Buell C.R."/>
            <person name="Yuan Q."/>
            <person name="Ouyang S."/>
            <person name="Liu J."/>
            <person name="Zhu W."/>
            <person name="Wang A."/>
            <person name="Maiti R."/>
            <person name="Haas B."/>
            <person name="Wortman J."/>
            <person name="Pertea M."/>
            <person name="Jones K.M."/>
            <person name="Kim M."/>
            <person name="Overton L."/>
            <person name="Tsitrin T."/>
            <person name="Fadrosh D."/>
            <person name="Bera J."/>
            <person name="Weaver B."/>
            <person name="Jin S."/>
            <person name="Johri S."/>
            <person name="Reardon M."/>
            <person name="Webb K."/>
            <person name="Hill J."/>
            <person name="Moffat K."/>
            <person name="Tallon L."/>
            <person name="Van Aken S."/>
            <person name="Lewis M."/>
            <person name="Utterback T."/>
            <person name="Feldblyum T."/>
            <person name="Zismann V."/>
            <person name="Iobst S."/>
            <person name="Hsiao J."/>
            <person name="de Vazeille A.R."/>
            <person name="Salzberg S.L."/>
            <person name="White O."/>
            <person name="Fraser C."/>
            <person name="Yu Y."/>
            <person name="Kim H."/>
            <person name="Rambo T."/>
            <person name="Currie J."/>
            <person name="Collura K."/>
            <person name="Kernodle-Thompson S."/>
            <person name="Wei F."/>
            <person name="Kudrna K."/>
            <person name="Ammiraju J.S."/>
            <person name="Luo M."/>
            <person name="Goicoechea J.L."/>
            <person name="Wing R.A."/>
            <person name="Henry D."/>
            <person name="Oates R."/>
            <person name="Palmer M."/>
            <person name="Pries G."/>
            <person name="Saski C."/>
            <person name="Simmons J."/>
            <person name="Soderlund C."/>
            <person name="Nelson W."/>
            <person name="de la Bastide M."/>
            <person name="Spiegel L."/>
            <person name="Nascimento L."/>
            <person name="Huang E."/>
            <person name="Preston R."/>
            <person name="Zutavern T."/>
            <person name="Palmer L."/>
            <person name="O'Shaughnessy A."/>
            <person name="Dike S."/>
            <person name="McCombie W.R."/>
            <person name="Minx P."/>
            <person name="Cordum H."/>
            <person name="Wilson R."/>
            <person name="Jin W."/>
            <person name="Lee H.R."/>
            <person name="Jiang J."/>
            <person name="Jackson S."/>
        </authorList>
    </citation>
    <scope>NUCLEOTIDE SEQUENCE [LARGE SCALE GENOMIC DNA]</scope>
</reference>
<evidence type="ECO:0000256" key="1">
    <source>
        <dbReference type="SAM" id="Coils"/>
    </source>
</evidence>
<dbReference type="Pfam" id="PF04195">
    <property type="entry name" value="Transposase_28"/>
    <property type="match status" value="1"/>
</dbReference>
<protein>
    <submittedName>
        <fullName evidence="4">Transposon protein, putative, unclassified</fullName>
    </submittedName>
</protein>
<feature type="compositionally biased region" description="Acidic residues" evidence="2">
    <location>
        <begin position="1018"/>
        <end position="1035"/>
    </location>
</feature>
<feature type="compositionally biased region" description="Gly residues" evidence="2">
    <location>
        <begin position="327"/>
        <end position="341"/>
    </location>
</feature>
<name>Q10R23_ORYSJ</name>
<organism evidence="4">
    <name type="scientific">Oryza sativa subsp. japonica</name>
    <name type="common">Rice</name>
    <dbReference type="NCBI Taxonomy" id="39947"/>
    <lineage>
        <taxon>Eukaryota</taxon>
        <taxon>Viridiplantae</taxon>
        <taxon>Streptophyta</taxon>
        <taxon>Embryophyta</taxon>
        <taxon>Tracheophyta</taxon>
        <taxon>Spermatophyta</taxon>
        <taxon>Magnoliopsida</taxon>
        <taxon>Liliopsida</taxon>
        <taxon>Poales</taxon>
        <taxon>Poaceae</taxon>
        <taxon>BOP clade</taxon>
        <taxon>Oryzoideae</taxon>
        <taxon>Oryzeae</taxon>
        <taxon>Oryzinae</taxon>
        <taxon>Oryza</taxon>
        <taxon>Oryza sativa</taxon>
    </lineage>
</organism>
<dbReference type="AlphaFoldDB" id="Q10R23"/>
<feature type="domain" description="Transposase (putative) gypsy type" evidence="3">
    <location>
        <begin position="57"/>
        <end position="124"/>
    </location>
</feature>